<gene>
    <name evidence="2" type="ORF">HNY73_009213</name>
</gene>
<evidence type="ECO:0000313" key="3">
    <source>
        <dbReference type="Proteomes" id="UP000807504"/>
    </source>
</evidence>
<proteinExistence type="predicted"/>
<organism evidence="2 3">
    <name type="scientific">Argiope bruennichi</name>
    <name type="common">Wasp spider</name>
    <name type="synonym">Aranea bruennichi</name>
    <dbReference type="NCBI Taxonomy" id="94029"/>
    <lineage>
        <taxon>Eukaryota</taxon>
        <taxon>Metazoa</taxon>
        <taxon>Ecdysozoa</taxon>
        <taxon>Arthropoda</taxon>
        <taxon>Chelicerata</taxon>
        <taxon>Arachnida</taxon>
        <taxon>Araneae</taxon>
        <taxon>Araneomorphae</taxon>
        <taxon>Entelegynae</taxon>
        <taxon>Araneoidea</taxon>
        <taxon>Araneidae</taxon>
        <taxon>Argiope</taxon>
    </lineage>
</organism>
<dbReference type="EMBL" id="JABXBU010000015">
    <property type="protein sequence ID" value="KAF8787635.1"/>
    <property type="molecule type" value="Genomic_DNA"/>
</dbReference>
<keyword evidence="1" id="KW-1133">Transmembrane helix</keyword>
<dbReference type="AlphaFoldDB" id="A0A8T0FBI2"/>
<keyword evidence="1" id="KW-0812">Transmembrane</keyword>
<feature type="transmembrane region" description="Helical" evidence="1">
    <location>
        <begin position="117"/>
        <end position="136"/>
    </location>
</feature>
<evidence type="ECO:0000313" key="2">
    <source>
        <dbReference type="EMBL" id="KAF8787635.1"/>
    </source>
</evidence>
<accession>A0A8T0FBI2</accession>
<sequence>MVNHTSNQCIRSQQTKLTINMIAKVVIFCAALAAAHASLLAAPLVHTGVSAESRQQDAFGNYAYAYDIKDGATGSINSKAEVGKAAAIAVAAPAIAAPLAYGAPLGLGYGVGLGHGALGLGYGVVIFCIAILAVHCSDRTTPLIRNGVNIQTGVTQHNSLESLSRHNNVATGVANAAVTGSVNAQVGNADGVTNPVIPAPFVPDFSRKALSAPLYAYGHVLATPYIRKGVGVGQRIAQRLRFGADILESRLGKFLSLGSLSSHNNVATGIANAAVTGSINAQVGNADGVTNPATLAPFVPDYSMMNFNVPLYAYGHVIANPYIRQGVGFGRHIAQGLRFGAGILESKFGKFLV</sequence>
<name>A0A8T0FBI2_ARGBR</name>
<feature type="transmembrane region" description="Helical" evidence="1">
    <location>
        <begin position="21"/>
        <end position="45"/>
    </location>
</feature>
<evidence type="ECO:0000256" key="1">
    <source>
        <dbReference type="SAM" id="Phobius"/>
    </source>
</evidence>
<dbReference type="Proteomes" id="UP000807504">
    <property type="component" value="Unassembled WGS sequence"/>
</dbReference>
<reference evidence="2" key="1">
    <citation type="journal article" date="2020" name="bioRxiv">
        <title>Chromosome-level reference genome of the European wasp spider Argiope bruennichi: a resource for studies on range expansion and evolutionary adaptation.</title>
        <authorList>
            <person name="Sheffer M.M."/>
            <person name="Hoppe A."/>
            <person name="Krehenwinkel H."/>
            <person name="Uhl G."/>
            <person name="Kuss A.W."/>
            <person name="Jensen L."/>
            <person name="Jensen C."/>
            <person name="Gillespie R.G."/>
            <person name="Hoff K.J."/>
            <person name="Prost S."/>
        </authorList>
    </citation>
    <scope>NUCLEOTIDE SEQUENCE</scope>
</reference>
<protein>
    <submittedName>
        <fullName evidence="2">Uncharacterized protein</fullName>
    </submittedName>
</protein>
<reference evidence="2" key="2">
    <citation type="submission" date="2020-06" db="EMBL/GenBank/DDBJ databases">
        <authorList>
            <person name="Sheffer M."/>
        </authorList>
    </citation>
    <scope>NUCLEOTIDE SEQUENCE</scope>
</reference>
<keyword evidence="3" id="KW-1185">Reference proteome</keyword>
<keyword evidence="1" id="KW-0472">Membrane</keyword>
<comment type="caution">
    <text evidence="2">The sequence shown here is derived from an EMBL/GenBank/DDBJ whole genome shotgun (WGS) entry which is preliminary data.</text>
</comment>